<evidence type="ECO:0000313" key="1">
    <source>
        <dbReference type="Proteomes" id="UP000235220"/>
    </source>
</evidence>
<dbReference type="PANTHER" id="PTHR33710:SF62">
    <property type="entry name" value="DUF4283 DOMAIN PROTEIN"/>
    <property type="match status" value="1"/>
</dbReference>
<dbReference type="Gene3D" id="3.30.420.10">
    <property type="entry name" value="Ribonuclease H-like superfamily/Ribonuclease H"/>
    <property type="match status" value="1"/>
</dbReference>
<dbReference type="SUPFAM" id="SSF53098">
    <property type="entry name" value="Ribonuclease H-like"/>
    <property type="match status" value="1"/>
</dbReference>
<dbReference type="InterPro" id="IPR036397">
    <property type="entry name" value="RNaseH_sf"/>
</dbReference>
<dbReference type="InterPro" id="IPR005135">
    <property type="entry name" value="Endo/exonuclease/phosphatase"/>
</dbReference>
<proteinExistence type="predicted"/>
<dbReference type="InterPro" id="IPR044730">
    <property type="entry name" value="RNase_H-like_dom_plant"/>
</dbReference>
<dbReference type="InterPro" id="IPR012337">
    <property type="entry name" value="RNaseH-like_sf"/>
</dbReference>
<dbReference type="Pfam" id="PF03372">
    <property type="entry name" value="Exo_endo_phos"/>
    <property type="match status" value="1"/>
</dbReference>
<keyword evidence="1" id="KW-1185">Reference proteome</keyword>
<dbReference type="CDD" id="cd06222">
    <property type="entry name" value="RNase_H_like"/>
    <property type="match status" value="1"/>
</dbReference>
<gene>
    <name evidence="2" type="primary">LOC109021580</name>
</gene>
<dbReference type="InterPro" id="IPR036691">
    <property type="entry name" value="Endo/exonu/phosph_ase_sf"/>
</dbReference>
<protein>
    <submittedName>
        <fullName evidence="2">Uncharacterized protein LOC109021580</fullName>
    </submittedName>
</protein>
<dbReference type="Gene3D" id="3.60.10.10">
    <property type="entry name" value="Endonuclease/exonuclease/phosphatase"/>
    <property type="match status" value="1"/>
</dbReference>
<dbReference type="Pfam" id="PF13456">
    <property type="entry name" value="RVT_3"/>
    <property type="match status" value="1"/>
</dbReference>
<dbReference type="GO" id="GO:0004523">
    <property type="term" value="F:RNA-DNA hybrid ribonuclease activity"/>
    <property type="evidence" value="ECO:0007669"/>
    <property type="project" value="InterPro"/>
</dbReference>
<dbReference type="AlphaFoldDB" id="A0A2I4HUH1"/>
<organism evidence="1 2">
    <name type="scientific">Juglans regia</name>
    <name type="common">English walnut</name>
    <dbReference type="NCBI Taxonomy" id="51240"/>
    <lineage>
        <taxon>Eukaryota</taxon>
        <taxon>Viridiplantae</taxon>
        <taxon>Streptophyta</taxon>
        <taxon>Embryophyta</taxon>
        <taxon>Tracheophyta</taxon>
        <taxon>Spermatophyta</taxon>
        <taxon>Magnoliopsida</taxon>
        <taxon>eudicotyledons</taxon>
        <taxon>Gunneridae</taxon>
        <taxon>Pentapetalae</taxon>
        <taxon>rosids</taxon>
        <taxon>fabids</taxon>
        <taxon>Fagales</taxon>
        <taxon>Juglandaceae</taxon>
        <taxon>Juglans</taxon>
    </lineage>
</organism>
<dbReference type="OrthoDB" id="1744525at2759"/>
<dbReference type="PANTHER" id="PTHR33710">
    <property type="entry name" value="BNAC02G09200D PROTEIN"/>
    <property type="match status" value="1"/>
</dbReference>
<dbReference type="InterPro" id="IPR002156">
    <property type="entry name" value="RNaseH_domain"/>
</dbReference>
<dbReference type="STRING" id="51240.A0A2I4HUH1"/>
<dbReference type="RefSeq" id="XP_018859783.1">
    <property type="nucleotide sequence ID" value="XM_019004238.1"/>
</dbReference>
<dbReference type="SUPFAM" id="SSF56219">
    <property type="entry name" value="DNase I-like"/>
    <property type="match status" value="1"/>
</dbReference>
<reference evidence="2" key="1">
    <citation type="submission" date="2025-08" db="UniProtKB">
        <authorList>
            <consortium name="RefSeq"/>
        </authorList>
    </citation>
    <scope>IDENTIFICATION</scope>
    <source>
        <tissue evidence="2">Leaves</tissue>
    </source>
</reference>
<dbReference type="GeneID" id="109021580"/>
<evidence type="ECO:0000313" key="2">
    <source>
        <dbReference type="RefSeq" id="XP_018859783.1"/>
    </source>
</evidence>
<dbReference type="GO" id="GO:0003676">
    <property type="term" value="F:nucleic acid binding"/>
    <property type="evidence" value="ECO:0007669"/>
    <property type="project" value="InterPro"/>
</dbReference>
<sequence>MARCKVKLGFTGCLTVDCQGSSGGLALLWKPEVNLQIINYSSHHIHALIKGEGPHERDWVFSGIYGHSVTASRHETWGLLHHLCRLTSCPWLLMGDFNEILEPNEKRGGNRRSEGLMEHFRAALIDCNLQDLGFSRGPYFTWCNGREGEGCIWERLDRCLASPDWVEAFPNFQVSHGSVSYSDHLPIWLNTEGVSQYDRRKKMFRFESMWVGHEECEAIIKDVWQNEEGRGNMVATMRRVKECNSKLDNWNRTRFGLVHKNLAKAKDKLQTLQEEDPNCVEAENLKAPRKEVQLWLERDELLWKQRSRVLWLHSGDKNSKYLHSKASQRKKRNFIVKLQDSEGRWREGAQRDSLIIDYFQTLFSPSAERGAWDVLEGLEGRLTPELSLDLEREFVAEEVTLVVNQMHPNKAPGPDGMSPLFYQKYWHVLGNDIIAAVLNVLNTGVFPEGFNHTLLVLIPKKKTATQLAFVPGRLITDNVLVAYELVHFLKQKRKGKKGFMSLKLDMSKAYDRVEWDFLEEILLRLGVGLISLLRQADVNQTVTGIKLCRGAPQINHLLFADDSVIFCKADLGYNPSYTWKGIWEARKILLKGCQMRIGNELTARIWEDTWIPGHQALKNGMSLCEGTDMTAKVARLIDSHTGWWDVEQVRALFNPIIVSDILKIVLSPGRYEDAWFWRHEKSENFSVRSAYRFMAALESQNSPENSTRNEDKKLWKALWRNKLIYEKVKENPIAVIHHALSLQIPTSFLRNSPNLRSAVCWNVPPTGFVKLNVDGALFYDYQKASVGAVVRDDHGQVIMAVSKSEPEVSEAEAVELIAMLRGLQFTSQLGFSRIILESDCLILVEGLQADGESFSVSGYLISEVKRMLHLFLEARVQHVPRMGNQVAHCLARHAWRVKDVELWMHSFPDFIAQHVWLDNSLV</sequence>
<dbReference type="Proteomes" id="UP000235220">
    <property type="component" value="Chromosome 6"/>
</dbReference>
<dbReference type="KEGG" id="jre:109021580"/>
<name>A0A2I4HUH1_JUGRE</name>
<dbReference type="Gramene" id="Jr06_06140_p1">
    <property type="protein sequence ID" value="cds.Jr06_06140_p1"/>
    <property type="gene ID" value="Jr06_06140"/>
</dbReference>
<accession>A0A2I4HUH1</accession>